<evidence type="ECO:0000256" key="5">
    <source>
        <dbReference type="ARBA" id="ARBA00023136"/>
    </source>
</evidence>
<dbReference type="PANTHER" id="PTHR45649:SF2">
    <property type="entry name" value="ACID PERMEASE, PUTATIVE-RELATED"/>
    <property type="match status" value="1"/>
</dbReference>
<evidence type="ECO:0000256" key="3">
    <source>
        <dbReference type="ARBA" id="ARBA00022692"/>
    </source>
</evidence>
<accession>U1HZN2</accession>
<feature type="transmembrane region" description="Helical" evidence="6">
    <location>
        <begin position="481"/>
        <end position="500"/>
    </location>
</feature>
<evidence type="ECO:0008006" key="9">
    <source>
        <dbReference type="Google" id="ProtNLM"/>
    </source>
</evidence>
<feature type="transmembrane region" description="Helical" evidence="6">
    <location>
        <begin position="448"/>
        <end position="469"/>
    </location>
</feature>
<evidence type="ECO:0000256" key="4">
    <source>
        <dbReference type="ARBA" id="ARBA00022989"/>
    </source>
</evidence>
<organism evidence="7 8">
    <name type="scientific">Endocarpon pusillum (strain Z07020 / HMAS-L-300199)</name>
    <name type="common">Lichen-forming fungus</name>
    <dbReference type="NCBI Taxonomy" id="1263415"/>
    <lineage>
        <taxon>Eukaryota</taxon>
        <taxon>Fungi</taxon>
        <taxon>Dikarya</taxon>
        <taxon>Ascomycota</taxon>
        <taxon>Pezizomycotina</taxon>
        <taxon>Eurotiomycetes</taxon>
        <taxon>Chaetothyriomycetidae</taxon>
        <taxon>Verrucariales</taxon>
        <taxon>Verrucariaceae</taxon>
        <taxon>Endocarpon</taxon>
    </lineage>
</organism>
<feature type="transmembrane region" description="Helical" evidence="6">
    <location>
        <begin position="233"/>
        <end position="253"/>
    </location>
</feature>
<feature type="transmembrane region" description="Helical" evidence="6">
    <location>
        <begin position="165"/>
        <end position="185"/>
    </location>
</feature>
<dbReference type="EMBL" id="KE720834">
    <property type="protein sequence ID" value="ERF75029.1"/>
    <property type="molecule type" value="Genomic_DNA"/>
</dbReference>
<dbReference type="HOGENOM" id="CLU_004495_6_1_1"/>
<feature type="transmembrane region" description="Helical" evidence="6">
    <location>
        <begin position="408"/>
        <end position="427"/>
    </location>
</feature>
<proteinExistence type="predicted"/>
<dbReference type="GO" id="GO:0022857">
    <property type="term" value="F:transmembrane transporter activity"/>
    <property type="evidence" value="ECO:0007669"/>
    <property type="project" value="InterPro"/>
</dbReference>
<feature type="transmembrane region" description="Helical" evidence="6">
    <location>
        <begin position="274"/>
        <end position="297"/>
    </location>
</feature>
<feature type="transmembrane region" description="Helical" evidence="6">
    <location>
        <begin position="326"/>
        <end position="344"/>
    </location>
</feature>
<feature type="transmembrane region" description="Helical" evidence="6">
    <location>
        <begin position="192"/>
        <end position="213"/>
    </location>
</feature>
<dbReference type="Proteomes" id="UP000019373">
    <property type="component" value="Unassembled WGS sequence"/>
</dbReference>
<dbReference type="GeneID" id="19243685"/>
<dbReference type="eggNOG" id="KOG1289">
    <property type="taxonomic scope" value="Eukaryota"/>
</dbReference>
<comment type="subcellular location">
    <subcellularLocation>
        <location evidence="1">Membrane</location>
        <topology evidence="1">Multi-pass membrane protein</topology>
    </subcellularLocation>
</comment>
<dbReference type="RefSeq" id="XP_007787646.1">
    <property type="nucleotide sequence ID" value="XM_007789456.1"/>
</dbReference>
<dbReference type="GO" id="GO:0016020">
    <property type="term" value="C:membrane"/>
    <property type="evidence" value="ECO:0007669"/>
    <property type="project" value="UniProtKB-SubCell"/>
</dbReference>
<keyword evidence="8" id="KW-1185">Reference proteome</keyword>
<feature type="transmembrane region" description="Helical" evidence="6">
    <location>
        <begin position="74"/>
        <end position="94"/>
    </location>
</feature>
<keyword evidence="2" id="KW-0813">Transport</keyword>
<feature type="transmembrane region" description="Helical" evidence="6">
    <location>
        <begin position="126"/>
        <end position="153"/>
    </location>
</feature>
<sequence length="535" mass="58139">MWLHRGPPPAPVPGTAADDRDMKRMGKIQKLNRIYTVSTLVGYGVILGMTWPFSLMRSTHSTGTLSLTNGGPAGAIWVYLGTCVGMSTVVISMAELASIEPTTGGQYHWVSIFAPPKYRKILSYMVGWLCSLGWQSGVAGSANVGALSIQGFIKVANSDYNPKSWHIVLLTIAILCFVVFFNTVLSRKLPGIEGVIFILYLLGFVVFLVVFFVMGDRSPAREVFTNFQDNAGWGSIGTACFVSISGPVITVIGSDSAVHLAEELKDASRQLPKAMLFMAFTNYFLGFVMLLAFVFVVGNVEEVLATPTGQPYIQVIWNATQSRGPTIALVAIIIFFFLFTAVNVNTTASRQIWAFARDGGLPFSPWINYVSPYLHIPVNAVLLSWFIGCCIALVPLGSNAAFLNIQTIGNGGLLSSYILCITCRLYHRNAISVYGNLVKRPTFCLGKIAGNIVNCFALCFLIIFLVAGMFPVAPNPTTETMNWTCTALGATVIIALLLFIQLGKGYLGARAETLPESERVSESEETELENKAFDA</sequence>
<feature type="transmembrane region" description="Helical" evidence="6">
    <location>
        <begin position="34"/>
        <end position="54"/>
    </location>
</feature>
<dbReference type="InterPro" id="IPR002293">
    <property type="entry name" value="AA/rel_permease1"/>
</dbReference>
<dbReference type="Gene3D" id="1.20.1740.10">
    <property type="entry name" value="Amino acid/polyamine transporter I"/>
    <property type="match status" value="1"/>
</dbReference>
<evidence type="ECO:0000313" key="7">
    <source>
        <dbReference type="EMBL" id="ERF75029.1"/>
    </source>
</evidence>
<dbReference type="PANTHER" id="PTHR45649">
    <property type="entry name" value="AMINO-ACID PERMEASE BAT1"/>
    <property type="match status" value="1"/>
</dbReference>
<evidence type="ECO:0000256" key="2">
    <source>
        <dbReference type="ARBA" id="ARBA00022448"/>
    </source>
</evidence>
<keyword evidence="4 6" id="KW-1133">Transmembrane helix</keyword>
<protein>
    <recommendedName>
        <fullName evidence="9">Choline transport protein</fullName>
    </recommendedName>
</protein>
<gene>
    <name evidence="7" type="ORF">EPUS_08843</name>
</gene>
<reference evidence="8" key="1">
    <citation type="journal article" date="2014" name="BMC Genomics">
        <title>Genome characteristics reveal the impact of lichenization on lichen-forming fungus Endocarpon pusillum Hedwig (Verrucariales, Ascomycota).</title>
        <authorList>
            <person name="Wang Y.-Y."/>
            <person name="Liu B."/>
            <person name="Zhang X.-Y."/>
            <person name="Zhou Q.-M."/>
            <person name="Zhang T."/>
            <person name="Li H."/>
            <person name="Yu Y.-F."/>
            <person name="Zhang X.-L."/>
            <person name="Hao X.-Y."/>
            <person name="Wang M."/>
            <person name="Wang L."/>
            <person name="Wei J.-C."/>
        </authorList>
    </citation>
    <scope>NUCLEOTIDE SEQUENCE [LARGE SCALE GENOMIC DNA]</scope>
    <source>
        <strain evidence="8">Z07020 / HMAS-L-300199</strain>
    </source>
</reference>
<evidence type="ECO:0000256" key="1">
    <source>
        <dbReference type="ARBA" id="ARBA00004141"/>
    </source>
</evidence>
<dbReference type="PIRSF" id="PIRSF006060">
    <property type="entry name" value="AA_transporter"/>
    <property type="match status" value="1"/>
</dbReference>
<keyword evidence="5 6" id="KW-0472">Membrane</keyword>
<evidence type="ECO:0000256" key="6">
    <source>
        <dbReference type="SAM" id="Phobius"/>
    </source>
</evidence>
<dbReference type="AlphaFoldDB" id="U1HZN2"/>
<dbReference type="Pfam" id="PF13520">
    <property type="entry name" value="AA_permease_2"/>
    <property type="match status" value="1"/>
</dbReference>
<keyword evidence="3 6" id="KW-0812">Transmembrane</keyword>
<evidence type="ECO:0000313" key="8">
    <source>
        <dbReference type="Proteomes" id="UP000019373"/>
    </source>
</evidence>
<name>U1HZN2_ENDPU</name>
<dbReference type="OrthoDB" id="3257095at2759"/>
<feature type="transmembrane region" description="Helical" evidence="6">
    <location>
        <begin position="376"/>
        <end position="396"/>
    </location>
</feature>